<dbReference type="PROSITE" id="PS50262">
    <property type="entry name" value="G_PROTEIN_RECEP_F1_2"/>
    <property type="match status" value="1"/>
</dbReference>
<comment type="subcellular location">
    <subcellularLocation>
        <location evidence="1">Membrane</location>
        <topology evidence="1">Multi-pass membrane protein</topology>
    </subcellularLocation>
</comment>
<dbReference type="PANTHER" id="PTHR24240">
    <property type="entry name" value="OPSIN"/>
    <property type="match status" value="1"/>
</dbReference>
<dbReference type="GO" id="GO:0004930">
    <property type="term" value="F:G protein-coupled receptor activity"/>
    <property type="evidence" value="ECO:0007669"/>
    <property type="project" value="UniProtKB-KW"/>
</dbReference>
<dbReference type="PRINTS" id="PR01244">
    <property type="entry name" value="PEROPSIN"/>
</dbReference>
<feature type="transmembrane region" description="Helical" evidence="14">
    <location>
        <begin position="259"/>
        <end position="280"/>
    </location>
</feature>
<evidence type="ECO:0000313" key="17">
    <source>
        <dbReference type="Proteomes" id="UP000261340"/>
    </source>
</evidence>
<feature type="transmembrane region" description="Helical" evidence="14">
    <location>
        <begin position="12"/>
        <end position="35"/>
    </location>
</feature>
<keyword evidence="17" id="KW-1185">Reference proteome</keyword>
<evidence type="ECO:0000256" key="4">
    <source>
        <dbReference type="ARBA" id="ARBA00022692"/>
    </source>
</evidence>
<evidence type="ECO:0000256" key="11">
    <source>
        <dbReference type="ARBA" id="ARBA00023170"/>
    </source>
</evidence>
<dbReference type="InterPro" id="IPR027430">
    <property type="entry name" value="Retinal_BS"/>
</dbReference>
<keyword evidence="6 14" id="KW-1133">Transmembrane helix</keyword>
<dbReference type="InterPro" id="IPR002962">
    <property type="entry name" value="Peropsin"/>
</dbReference>
<feature type="domain" description="G-protein coupled receptors family 1 profile" evidence="15">
    <location>
        <begin position="26"/>
        <end position="277"/>
    </location>
</feature>
<evidence type="ECO:0000313" key="16">
    <source>
        <dbReference type="Ensembl" id="ENSACIP00000006486.1"/>
    </source>
</evidence>
<keyword evidence="9 14" id="KW-0472">Membrane</keyword>
<proteinExistence type="predicted"/>
<evidence type="ECO:0000259" key="15">
    <source>
        <dbReference type="PROSITE" id="PS50262"/>
    </source>
</evidence>
<reference evidence="16" key="2">
    <citation type="submission" date="2025-09" db="UniProtKB">
        <authorList>
            <consortium name="Ensembl"/>
        </authorList>
    </citation>
    <scope>IDENTIFICATION</scope>
</reference>
<keyword evidence="8" id="KW-0297">G-protein coupled receptor</keyword>
<feature type="transmembrane region" description="Helical" evidence="14">
    <location>
        <begin position="168"/>
        <end position="200"/>
    </location>
</feature>
<feature type="transmembrane region" description="Helical" evidence="14">
    <location>
        <begin position="83"/>
        <end position="106"/>
    </location>
</feature>
<keyword evidence="5" id="KW-0681">Retinal protein</keyword>
<accession>A0A3Q0R7K8</accession>
<feature type="transmembrane region" description="Helical" evidence="14">
    <location>
        <begin position="47"/>
        <end position="71"/>
    </location>
</feature>
<evidence type="ECO:0000256" key="3">
    <source>
        <dbReference type="ARBA" id="ARBA00022606"/>
    </source>
</evidence>
<dbReference type="Ensembl" id="ENSACIT00000006680.1">
    <property type="protein sequence ID" value="ENSACIP00000006486.1"/>
    <property type="gene ID" value="ENSACIG00000005091.1"/>
</dbReference>
<evidence type="ECO:0000256" key="9">
    <source>
        <dbReference type="ARBA" id="ARBA00023136"/>
    </source>
</evidence>
<keyword evidence="12" id="KW-0325">Glycoprotein</keyword>
<evidence type="ECO:0000256" key="6">
    <source>
        <dbReference type="ARBA" id="ARBA00022989"/>
    </source>
</evidence>
<reference evidence="16" key="1">
    <citation type="submission" date="2025-08" db="UniProtKB">
        <authorList>
            <consortium name="Ensembl"/>
        </authorList>
    </citation>
    <scope>IDENTIFICATION</scope>
</reference>
<dbReference type="AlphaFoldDB" id="A0A3Q0R7K8"/>
<dbReference type="InterPro" id="IPR017452">
    <property type="entry name" value="GPCR_Rhodpsn_7TM"/>
</dbReference>
<name>A0A3Q0R7K8_AMPCI</name>
<keyword evidence="2" id="KW-0600">Photoreceptor protein</keyword>
<keyword evidence="13" id="KW-0807">Transducer</keyword>
<evidence type="ECO:0000256" key="10">
    <source>
        <dbReference type="ARBA" id="ARBA00023157"/>
    </source>
</evidence>
<evidence type="ECO:0000256" key="1">
    <source>
        <dbReference type="ARBA" id="ARBA00004141"/>
    </source>
</evidence>
<dbReference type="GO" id="GO:0007602">
    <property type="term" value="P:phototransduction"/>
    <property type="evidence" value="ECO:0007669"/>
    <property type="project" value="UniProtKB-KW"/>
</dbReference>
<dbReference type="PRINTS" id="PR00237">
    <property type="entry name" value="GPCRRHODOPSN"/>
</dbReference>
<protein>
    <submittedName>
        <fullName evidence="16">Opsin 8, group member b</fullName>
    </submittedName>
</protein>
<keyword evidence="11" id="KW-0675">Receptor</keyword>
<feature type="transmembrane region" description="Helical" evidence="14">
    <location>
        <begin position="126"/>
        <end position="148"/>
    </location>
</feature>
<dbReference type="Proteomes" id="UP000261340">
    <property type="component" value="Unplaced"/>
</dbReference>
<feature type="transmembrane region" description="Helical" evidence="14">
    <location>
        <begin position="221"/>
        <end position="239"/>
    </location>
</feature>
<evidence type="ECO:0000256" key="7">
    <source>
        <dbReference type="ARBA" id="ARBA00022991"/>
    </source>
</evidence>
<keyword evidence="7" id="KW-0157">Chromophore</keyword>
<keyword evidence="10" id="KW-1015">Disulfide bond</keyword>
<keyword evidence="4 14" id="KW-0812">Transmembrane</keyword>
<dbReference type="STRING" id="61819.ENSACIP00000006486"/>
<keyword evidence="3" id="KW-0716">Sensory transduction</keyword>
<dbReference type="InterPro" id="IPR000276">
    <property type="entry name" value="GPCR_Rhodpsn"/>
</dbReference>
<evidence type="ECO:0000256" key="12">
    <source>
        <dbReference type="ARBA" id="ARBA00023180"/>
    </source>
</evidence>
<dbReference type="InterPro" id="IPR050125">
    <property type="entry name" value="GPCR_opsins"/>
</dbReference>
<evidence type="ECO:0000256" key="5">
    <source>
        <dbReference type="ARBA" id="ARBA00022925"/>
    </source>
</evidence>
<dbReference type="GO" id="GO:0009881">
    <property type="term" value="F:photoreceptor activity"/>
    <property type="evidence" value="ECO:0007669"/>
    <property type="project" value="UniProtKB-KW"/>
</dbReference>
<dbReference type="Pfam" id="PF00001">
    <property type="entry name" value="7tm_1"/>
    <property type="match status" value="1"/>
</dbReference>
<evidence type="ECO:0000256" key="8">
    <source>
        <dbReference type="ARBA" id="ARBA00023040"/>
    </source>
</evidence>
<dbReference type="GO" id="GO:0007601">
    <property type="term" value="P:visual perception"/>
    <property type="evidence" value="ECO:0007669"/>
    <property type="project" value="InterPro"/>
</dbReference>
<evidence type="ECO:0000256" key="14">
    <source>
        <dbReference type="SAM" id="Phobius"/>
    </source>
</evidence>
<dbReference type="GO" id="GO:0016020">
    <property type="term" value="C:membrane"/>
    <property type="evidence" value="ECO:0007669"/>
    <property type="project" value="UniProtKB-SubCell"/>
</dbReference>
<dbReference type="SUPFAM" id="SSF81321">
    <property type="entry name" value="Family A G protein-coupled receptor-like"/>
    <property type="match status" value="1"/>
</dbReference>
<organism evidence="16 17">
    <name type="scientific">Amphilophus citrinellus</name>
    <name type="common">Midas cichlid</name>
    <name type="synonym">Cichlasoma citrinellum</name>
    <dbReference type="NCBI Taxonomy" id="61819"/>
    <lineage>
        <taxon>Eukaryota</taxon>
        <taxon>Metazoa</taxon>
        <taxon>Chordata</taxon>
        <taxon>Craniata</taxon>
        <taxon>Vertebrata</taxon>
        <taxon>Euteleostomi</taxon>
        <taxon>Actinopterygii</taxon>
        <taxon>Neopterygii</taxon>
        <taxon>Teleostei</taxon>
        <taxon>Neoteleostei</taxon>
        <taxon>Acanthomorphata</taxon>
        <taxon>Ovalentaria</taxon>
        <taxon>Cichlomorphae</taxon>
        <taxon>Cichliformes</taxon>
        <taxon>Cichlidae</taxon>
        <taxon>New World cichlids</taxon>
        <taxon>Cichlasomatinae</taxon>
        <taxon>Heroini</taxon>
        <taxon>Amphilophus</taxon>
    </lineage>
</organism>
<dbReference type="OMA" id="CIYYGLV"/>
<dbReference type="PROSITE" id="PS00238">
    <property type="entry name" value="OPSIN"/>
    <property type="match status" value="1"/>
</dbReference>
<dbReference type="Gene3D" id="1.20.1070.10">
    <property type="entry name" value="Rhodopsin 7-helix transmembrane proteins"/>
    <property type="match status" value="1"/>
</dbReference>
<evidence type="ECO:0000256" key="13">
    <source>
        <dbReference type="ARBA" id="ARBA00023224"/>
    </source>
</evidence>
<dbReference type="GeneTree" id="ENSGT01120000271854"/>
<dbReference type="FunFam" id="1.20.1070.10:FF:000219">
    <property type="entry name" value="Opsin 5-like 2"/>
    <property type="match status" value="1"/>
</dbReference>
<sequence length="341" mass="38556">PKKKVTVKYFKYLLLLSVSAVLSTVGNLLVLIMAFKRSSRMKPPELLSVNLAVTDLGAAVTMYPLAVASAWSHRWLGGDVSCIYYGLAGFFFGIASIMNLTVLAIVRLIVSLNLQSPSNWKKVKMLCLWSWLYALIWALFPIVGWGRYGLEPFGLSCSLAWGQMKHEGFSFVISIFFFNLVMPAVIILCCYFGIAMKLYFTYKKSMHNGHRIPNIVKLHRRLLVVILISVGFVGCWTPYSLVSLWSIFRDSSTIPPEVSLLPCMFAKSSTVYNPVIYYFFSQSFKREVNQLSWLCLCCKPCQVSNTMNDNNIYMVSSNIKPKIQARCTLQEITESRTVTLG</sequence>
<evidence type="ECO:0000256" key="2">
    <source>
        <dbReference type="ARBA" id="ARBA00022543"/>
    </source>
</evidence>